<feature type="domain" description="Transglutaminase-like" evidence="1">
    <location>
        <begin position="503"/>
        <end position="566"/>
    </location>
</feature>
<dbReference type="SMART" id="SM00460">
    <property type="entry name" value="TGc"/>
    <property type="match status" value="1"/>
</dbReference>
<dbReference type="eggNOG" id="COG5492">
    <property type="taxonomic scope" value="Bacteria"/>
</dbReference>
<dbReference type="EMBL" id="BBLT01000007">
    <property type="protein sequence ID" value="GAL86341.1"/>
    <property type="molecule type" value="Genomic_DNA"/>
</dbReference>
<dbReference type="PANTHER" id="PTHR45661:SF3">
    <property type="entry name" value="IG-LIKE DOMAIN-CONTAINING PROTEIN"/>
    <property type="match status" value="1"/>
</dbReference>
<dbReference type="InterPro" id="IPR002931">
    <property type="entry name" value="Transglutaminase-like"/>
</dbReference>
<dbReference type="Pfam" id="PF01841">
    <property type="entry name" value="Transglut_core"/>
    <property type="match status" value="1"/>
</dbReference>
<dbReference type="SUPFAM" id="SSF54001">
    <property type="entry name" value="Cysteine proteinases"/>
    <property type="match status" value="1"/>
</dbReference>
<keyword evidence="3" id="KW-1185">Reference proteome</keyword>
<gene>
    <name evidence="2" type="ORF">MYP_3570</name>
</gene>
<dbReference type="InterPro" id="IPR038765">
    <property type="entry name" value="Papain-like_cys_pep_sf"/>
</dbReference>
<dbReference type="eggNOG" id="COG5279">
    <property type="taxonomic scope" value="Bacteria"/>
</dbReference>
<dbReference type="STRING" id="153721.MYP_3570"/>
<evidence type="ECO:0000259" key="1">
    <source>
        <dbReference type="SMART" id="SM00460"/>
    </source>
</evidence>
<protein>
    <recommendedName>
        <fullName evidence="1">Transglutaminase-like domain-containing protein</fullName>
    </recommendedName>
</protein>
<dbReference type="InterPro" id="IPR032675">
    <property type="entry name" value="LRR_dom_sf"/>
</dbReference>
<evidence type="ECO:0000313" key="3">
    <source>
        <dbReference type="Proteomes" id="UP000030185"/>
    </source>
</evidence>
<name>A0A098LH88_9BACT</name>
<proteinExistence type="predicted"/>
<dbReference type="Proteomes" id="UP000030185">
    <property type="component" value="Unassembled WGS sequence"/>
</dbReference>
<dbReference type="Gene3D" id="3.40.50.12480">
    <property type="match status" value="1"/>
</dbReference>
<dbReference type="SUPFAM" id="SSF52058">
    <property type="entry name" value="L domain-like"/>
    <property type="match status" value="1"/>
</dbReference>
<reference evidence="2 3" key="1">
    <citation type="submission" date="2014-09" db="EMBL/GenBank/DDBJ databases">
        <title>Sporocytophaga myxococcoides PG-01 genome sequencing.</title>
        <authorList>
            <person name="Liu L."/>
            <person name="Gao P.J."/>
            <person name="Chen G.J."/>
            <person name="Wang L.S."/>
        </authorList>
    </citation>
    <scope>NUCLEOTIDE SEQUENCE [LARGE SCALE GENOMIC DNA]</scope>
    <source>
        <strain evidence="2 3">PG-01</strain>
    </source>
</reference>
<dbReference type="InterPro" id="IPR026906">
    <property type="entry name" value="LRR_5"/>
</dbReference>
<dbReference type="AlphaFoldDB" id="A0A098LH88"/>
<evidence type="ECO:0000313" key="2">
    <source>
        <dbReference type="EMBL" id="GAL86341.1"/>
    </source>
</evidence>
<dbReference type="Pfam" id="PF13306">
    <property type="entry name" value="LRR_5"/>
    <property type="match status" value="2"/>
</dbReference>
<organism evidence="2 3">
    <name type="scientific">Sporocytophaga myxococcoides</name>
    <dbReference type="NCBI Taxonomy" id="153721"/>
    <lineage>
        <taxon>Bacteria</taxon>
        <taxon>Pseudomonadati</taxon>
        <taxon>Bacteroidota</taxon>
        <taxon>Cytophagia</taxon>
        <taxon>Cytophagales</taxon>
        <taxon>Cytophagaceae</taxon>
        <taxon>Sporocytophaga</taxon>
    </lineage>
</organism>
<accession>A0A098LH88</accession>
<sequence>MKRNLYLEKLSVSLIFLLFMYSATAEILVDGVYYNITNANTVEVTCRGYGNNGTDGWMYFTAEELYKGNVRIPSTITYNNLTYSITAIGNDAFAGSKLLNTLTLPSSVVAIGSGAFSLCNSLSSIQVEENNIVFFSENGILYKKNPVSLFYVPRNVQGDVELNSGITTIPSSAFQYCSGITSVTIPDNVTTIADGAFNSCTALTEINFSNTGKLTTIGVQAFGKCSELMLVNIPASVTTIEATAFADCPNLTYLLLNEGLQTIGKMAFYGCESISFVQLPSTLLSIGDKAFDLCKNLATVKNKTNFVLELQSETYGCVAKYATQIIKDDEVDLEPIKDSIAAIVPSGSQVYRYGYNELSETDKAMYDYILETLCRFDANKAAGSIYHRVDFDFAGQGFTTDLNSLMYMLTRIYRDVPEMYILNSIPRQDEVTGTYYGRIAAVHTPESYLNELVRIDTICNEIIANITDGMSTHEKLKVLHDGLIDWTDYGGLASAYSGNIKGAFLEQKAVCEGLSRAFLLLCQKAGIPCLYVSGRLHTNTVTDTWENHAWNYVQVDGKWYLVDITTDGGFPGQSFYTAFLRGQDYFDANYKLTNTAGVNENTNNGIYSVLPKLASTTYEEKITGTFDIAENRNVKVWYNSTADQVFAEIKDFSSKDYICEIYSLGGHLIEKRRIENSLTQIDMSKVKGLLFVVITENGGNLYTTKVLK</sequence>
<dbReference type="Gene3D" id="3.10.620.30">
    <property type="match status" value="1"/>
</dbReference>
<comment type="caution">
    <text evidence="2">The sequence shown here is derived from an EMBL/GenBank/DDBJ whole genome shotgun (WGS) entry which is preliminary data.</text>
</comment>
<dbReference type="InterPro" id="IPR053139">
    <property type="entry name" value="Surface_bspA-like"/>
</dbReference>
<dbReference type="PANTHER" id="PTHR45661">
    <property type="entry name" value="SURFACE ANTIGEN"/>
    <property type="match status" value="1"/>
</dbReference>
<dbReference type="Gene3D" id="3.80.10.10">
    <property type="entry name" value="Ribonuclease Inhibitor"/>
    <property type="match status" value="1"/>
</dbReference>
<dbReference type="RefSeq" id="WP_197060111.1">
    <property type="nucleotide sequence ID" value="NZ_BBLT01000007.1"/>
</dbReference>